<dbReference type="GO" id="GO:0010100">
    <property type="term" value="P:negative regulation of photomorphogenesis"/>
    <property type="evidence" value="ECO:0007669"/>
    <property type="project" value="InterPro"/>
</dbReference>
<keyword evidence="2" id="KW-0812">Transmembrane</keyword>
<dbReference type="OrthoDB" id="1931195at2759"/>
<feature type="region of interest" description="Disordered" evidence="1">
    <location>
        <begin position="1"/>
        <end position="28"/>
    </location>
</feature>
<dbReference type="PANTHER" id="PTHR35474:SF1">
    <property type="entry name" value="ATP PHOSPHORIBOSYLTRANSFERASE REGULATORY SUBUNIT"/>
    <property type="match status" value="1"/>
</dbReference>
<keyword evidence="4" id="KW-1185">Reference proteome</keyword>
<feature type="transmembrane region" description="Helical" evidence="2">
    <location>
        <begin position="128"/>
        <end position="151"/>
    </location>
</feature>
<feature type="transmembrane region" description="Helical" evidence="2">
    <location>
        <begin position="82"/>
        <end position="108"/>
    </location>
</feature>
<dbReference type="PANTHER" id="PTHR35474">
    <property type="entry name" value="ATP PHOSPHORIBOSYLTRANSFERASE REGULATORY SUBUNIT"/>
    <property type="match status" value="1"/>
</dbReference>
<comment type="caution">
    <text evidence="3">The sequence shown here is derived from an EMBL/GenBank/DDBJ whole genome shotgun (WGS) entry which is preliminary data.</text>
</comment>
<dbReference type="GO" id="GO:0009787">
    <property type="term" value="P:regulation of abscisic acid-activated signaling pathway"/>
    <property type="evidence" value="ECO:0007669"/>
    <property type="project" value="InterPro"/>
</dbReference>
<evidence type="ECO:0000313" key="4">
    <source>
        <dbReference type="Proteomes" id="UP000626092"/>
    </source>
</evidence>
<evidence type="ECO:0000313" key="3">
    <source>
        <dbReference type="EMBL" id="KAF7116023.1"/>
    </source>
</evidence>
<keyword evidence="2" id="KW-1133">Transmembrane helix</keyword>
<evidence type="ECO:0000256" key="1">
    <source>
        <dbReference type="SAM" id="MobiDB-lite"/>
    </source>
</evidence>
<keyword evidence="2" id="KW-0472">Membrane</keyword>
<name>A0A834FWV8_RHOSS</name>
<gene>
    <name evidence="3" type="ORF">RHSIM_RhsimUnG0040800</name>
</gene>
<evidence type="ECO:0000256" key="2">
    <source>
        <dbReference type="SAM" id="Phobius"/>
    </source>
</evidence>
<dbReference type="AlphaFoldDB" id="A0A834FWV8"/>
<protein>
    <submittedName>
        <fullName evidence="3">Uncharacterized protein</fullName>
    </submittedName>
</protein>
<organism evidence="3 4">
    <name type="scientific">Rhododendron simsii</name>
    <name type="common">Sims's rhododendron</name>
    <dbReference type="NCBI Taxonomy" id="118357"/>
    <lineage>
        <taxon>Eukaryota</taxon>
        <taxon>Viridiplantae</taxon>
        <taxon>Streptophyta</taxon>
        <taxon>Embryophyta</taxon>
        <taxon>Tracheophyta</taxon>
        <taxon>Spermatophyta</taxon>
        <taxon>Magnoliopsida</taxon>
        <taxon>eudicotyledons</taxon>
        <taxon>Gunneridae</taxon>
        <taxon>Pentapetalae</taxon>
        <taxon>asterids</taxon>
        <taxon>Ericales</taxon>
        <taxon>Ericaceae</taxon>
        <taxon>Ericoideae</taxon>
        <taxon>Rhodoreae</taxon>
        <taxon>Rhododendron</taxon>
    </lineage>
</organism>
<sequence>MGTSSVTLSPPHSLSPFPKTLSHSSNPPKNSAILQFQLRRLCPRVQASRRISNFPQVLSLSLSPPLSLSSVHTCIQIWRISVLNLASCCTQVGFSVNGVILLAFLWILKAFLECCYVSIPTHFCLCLYQVQVVCTIGSAVFVSTLLIRGIWSGLSYLQQSRNYSANEYDDDNHAWTGAQPVS</sequence>
<proteinExistence type="predicted"/>
<dbReference type="EMBL" id="WJXA01000101">
    <property type="protein sequence ID" value="KAF7116023.1"/>
    <property type="molecule type" value="Genomic_DNA"/>
</dbReference>
<accession>A0A834FWV8</accession>
<dbReference type="InterPro" id="IPR039324">
    <property type="entry name" value="SHW1"/>
</dbReference>
<reference evidence="3" key="1">
    <citation type="submission" date="2019-11" db="EMBL/GenBank/DDBJ databases">
        <authorList>
            <person name="Liu Y."/>
            <person name="Hou J."/>
            <person name="Li T.-Q."/>
            <person name="Guan C.-H."/>
            <person name="Wu X."/>
            <person name="Wu H.-Z."/>
            <person name="Ling F."/>
            <person name="Zhang R."/>
            <person name="Shi X.-G."/>
            <person name="Ren J.-P."/>
            <person name="Chen E.-F."/>
            <person name="Sun J.-M."/>
        </authorList>
    </citation>
    <scope>NUCLEOTIDE SEQUENCE</scope>
    <source>
        <strain evidence="3">Adult_tree_wgs_1</strain>
        <tissue evidence="3">Leaves</tissue>
    </source>
</reference>
<feature type="compositionally biased region" description="Polar residues" evidence="1">
    <location>
        <begin position="1"/>
        <end position="12"/>
    </location>
</feature>
<dbReference type="Proteomes" id="UP000626092">
    <property type="component" value="Unassembled WGS sequence"/>
</dbReference>